<feature type="transmembrane region" description="Helical" evidence="2">
    <location>
        <begin position="31"/>
        <end position="56"/>
    </location>
</feature>
<gene>
    <name evidence="3" type="ORF">GCM10017567_34800</name>
</gene>
<evidence type="ECO:0000256" key="2">
    <source>
        <dbReference type="SAM" id="Phobius"/>
    </source>
</evidence>
<accession>A0ABQ3KDF1</accession>
<comment type="caution">
    <text evidence="3">The sequence shown here is derived from an EMBL/GenBank/DDBJ whole genome shotgun (WGS) entry which is preliminary data.</text>
</comment>
<protein>
    <submittedName>
        <fullName evidence="3">Uncharacterized protein</fullName>
    </submittedName>
</protein>
<dbReference type="EMBL" id="BNAW01000013">
    <property type="protein sequence ID" value="GHG14163.1"/>
    <property type="molecule type" value="Genomic_DNA"/>
</dbReference>
<feature type="transmembrane region" description="Helical" evidence="2">
    <location>
        <begin position="99"/>
        <end position="120"/>
    </location>
</feature>
<keyword evidence="2" id="KW-0472">Membrane</keyword>
<evidence type="ECO:0000313" key="4">
    <source>
        <dbReference type="Proteomes" id="UP000649955"/>
    </source>
</evidence>
<dbReference type="Proteomes" id="UP000649955">
    <property type="component" value="Unassembled WGS sequence"/>
</dbReference>
<sequence>MNDEPREYTVDSDSAAPGSRPRRPRVDRSRALRVAGVVWTAAMLVAVVTGAVLNFVEAARACTRGLGSAGAGWAEVTFRSAISVTCHARSGTYDIPMNGAAAVVLFGSLGLLGLIGLTIAHGMAGHRN</sequence>
<keyword evidence="4" id="KW-1185">Reference proteome</keyword>
<proteinExistence type="predicted"/>
<evidence type="ECO:0000256" key="1">
    <source>
        <dbReference type="SAM" id="MobiDB-lite"/>
    </source>
</evidence>
<name>A0ABQ3KDF1_9PSEU</name>
<organism evidence="3 4">
    <name type="scientific">Amycolatopsis bullii</name>
    <dbReference type="NCBI Taxonomy" id="941987"/>
    <lineage>
        <taxon>Bacteria</taxon>
        <taxon>Bacillati</taxon>
        <taxon>Actinomycetota</taxon>
        <taxon>Actinomycetes</taxon>
        <taxon>Pseudonocardiales</taxon>
        <taxon>Pseudonocardiaceae</taxon>
        <taxon>Amycolatopsis</taxon>
    </lineage>
</organism>
<evidence type="ECO:0000313" key="3">
    <source>
        <dbReference type="EMBL" id="GHG14163.1"/>
    </source>
</evidence>
<feature type="region of interest" description="Disordered" evidence="1">
    <location>
        <begin position="1"/>
        <end position="26"/>
    </location>
</feature>
<keyword evidence="2" id="KW-0812">Transmembrane</keyword>
<reference evidence="4" key="1">
    <citation type="journal article" date="2019" name="Int. J. Syst. Evol. Microbiol.">
        <title>The Global Catalogue of Microorganisms (GCM) 10K type strain sequencing project: providing services to taxonomists for standard genome sequencing and annotation.</title>
        <authorList>
            <consortium name="The Broad Institute Genomics Platform"/>
            <consortium name="The Broad Institute Genome Sequencing Center for Infectious Disease"/>
            <person name="Wu L."/>
            <person name="Ma J."/>
        </authorList>
    </citation>
    <scope>NUCLEOTIDE SEQUENCE [LARGE SCALE GENOMIC DNA]</scope>
    <source>
        <strain evidence="4">CGMCC 4.7680</strain>
    </source>
</reference>
<keyword evidence="2" id="KW-1133">Transmembrane helix</keyword>
<dbReference type="RefSeq" id="WP_191311230.1">
    <property type="nucleotide sequence ID" value="NZ_BNAW01000013.1"/>
</dbReference>